<evidence type="ECO:0000313" key="3">
    <source>
        <dbReference type="EMBL" id="KAK9807633.1"/>
    </source>
</evidence>
<dbReference type="GO" id="GO:0016627">
    <property type="term" value="F:oxidoreductase activity, acting on the CH-CH group of donors"/>
    <property type="evidence" value="ECO:0007669"/>
    <property type="project" value="UniProtKB-ARBA"/>
</dbReference>
<feature type="region of interest" description="Disordered" evidence="1">
    <location>
        <begin position="88"/>
        <end position="124"/>
    </location>
</feature>
<comment type="caution">
    <text evidence="3">The sequence shown here is derived from an EMBL/GenBank/DDBJ whole genome shotgun (WGS) entry which is preliminary data.</text>
</comment>
<feature type="domain" description="PRISE-like Rossmann-fold" evidence="2">
    <location>
        <begin position="117"/>
        <end position="341"/>
    </location>
</feature>
<gene>
    <name evidence="3" type="ORF">WJX72_004890</name>
</gene>
<evidence type="ECO:0000313" key="4">
    <source>
        <dbReference type="Proteomes" id="UP001489004"/>
    </source>
</evidence>
<reference evidence="3 4" key="1">
    <citation type="journal article" date="2024" name="Nat. Commun.">
        <title>Phylogenomics reveals the evolutionary origins of lichenization in chlorophyte algae.</title>
        <authorList>
            <person name="Puginier C."/>
            <person name="Libourel C."/>
            <person name="Otte J."/>
            <person name="Skaloud P."/>
            <person name="Haon M."/>
            <person name="Grisel S."/>
            <person name="Petersen M."/>
            <person name="Berrin J.G."/>
            <person name="Delaux P.M."/>
            <person name="Dal Grande F."/>
            <person name="Keller J."/>
        </authorList>
    </citation>
    <scope>NUCLEOTIDE SEQUENCE [LARGE SCALE GENOMIC DNA]</scope>
    <source>
        <strain evidence="3 4">SAG 2043</strain>
    </source>
</reference>
<keyword evidence="4" id="KW-1185">Reference proteome</keyword>
<dbReference type="PANTHER" id="PTHR32487">
    <property type="entry name" value="3-OXO-DELTA(4,5)-STEROID 5-BETA-REDUCTASE"/>
    <property type="match status" value="1"/>
</dbReference>
<accession>A0AAW1PCK6</accession>
<protein>
    <recommendedName>
        <fullName evidence="2">PRISE-like Rossmann-fold domain-containing protein</fullName>
    </recommendedName>
</protein>
<dbReference type="PANTHER" id="PTHR32487:SF0">
    <property type="entry name" value="3-OXO-DELTA(4,5)-STEROID 5-BETA-REDUCTASE"/>
    <property type="match status" value="1"/>
</dbReference>
<dbReference type="InterPro" id="IPR036291">
    <property type="entry name" value="NAD(P)-bd_dom_sf"/>
</dbReference>
<dbReference type="InterPro" id="IPR055222">
    <property type="entry name" value="PRISE-like_Rossmann-fold"/>
</dbReference>
<dbReference type="Pfam" id="PF22917">
    <property type="entry name" value="PRISE"/>
    <property type="match status" value="1"/>
</dbReference>
<dbReference type="Gene3D" id="3.40.50.720">
    <property type="entry name" value="NAD(P)-binding Rossmann-like Domain"/>
    <property type="match status" value="2"/>
</dbReference>
<dbReference type="AlphaFoldDB" id="A0AAW1PCK6"/>
<evidence type="ECO:0000259" key="2">
    <source>
        <dbReference type="Pfam" id="PF22917"/>
    </source>
</evidence>
<sequence>MESGYPQPLELTEMMKDKEPVWDDLIKKHGLEKIPYKHVGTWQFADFCFHQPSDWILNTNKLRQAGFNGMQVDTDKMFLHQFKEMAENKIIPPPTPPTPRRADLGPNGRPGPVLKTPSQEDDPRHLPPNFYYNMQDYCEQRVKAGARWTWSSLRPGPVGGFNRGSVMNISVSIAVYASICKELRLEALSFPGTELSWNALNDYVDVDLLAEASIYCATHKETANQAFNINTGDYWRWRDVWPKIADFFGMKSGYPQPLELTEMMKDKEPVWDDMIKKHGLEKIPYKHVATWDFADWCFHQPSDWILNTNKLRQAGFNGMKVDTDKMFLRQFKEMAENKIIPSPTPRRKLQPGSQEE</sequence>
<proteinExistence type="predicted"/>
<name>A0AAW1PCK6_9CHLO</name>
<dbReference type="SUPFAM" id="SSF51735">
    <property type="entry name" value="NAD(P)-binding Rossmann-fold domains"/>
    <property type="match status" value="1"/>
</dbReference>
<evidence type="ECO:0000256" key="1">
    <source>
        <dbReference type="SAM" id="MobiDB-lite"/>
    </source>
</evidence>
<organism evidence="3 4">
    <name type="scientific">[Myrmecia] bisecta</name>
    <dbReference type="NCBI Taxonomy" id="41462"/>
    <lineage>
        <taxon>Eukaryota</taxon>
        <taxon>Viridiplantae</taxon>
        <taxon>Chlorophyta</taxon>
        <taxon>core chlorophytes</taxon>
        <taxon>Trebouxiophyceae</taxon>
        <taxon>Trebouxiales</taxon>
        <taxon>Trebouxiaceae</taxon>
        <taxon>Myrmecia</taxon>
    </lineage>
</organism>
<dbReference type="EMBL" id="JALJOR010000012">
    <property type="protein sequence ID" value="KAK9807633.1"/>
    <property type="molecule type" value="Genomic_DNA"/>
</dbReference>
<dbReference type="Proteomes" id="UP001489004">
    <property type="component" value="Unassembled WGS sequence"/>
</dbReference>